<dbReference type="Proteomes" id="UP001456524">
    <property type="component" value="Unassembled WGS sequence"/>
</dbReference>
<dbReference type="PROSITE" id="PS51747">
    <property type="entry name" value="CYT_DCMP_DEAMINASES_2"/>
    <property type="match status" value="1"/>
</dbReference>
<feature type="domain" description="CMP/dCMP-type deaminase" evidence="1">
    <location>
        <begin position="12"/>
        <end position="141"/>
    </location>
</feature>
<keyword evidence="3" id="KW-1185">Reference proteome</keyword>
<dbReference type="Gene3D" id="3.40.140.10">
    <property type="entry name" value="Cytidine Deaminase, domain 2"/>
    <property type="match status" value="1"/>
</dbReference>
<accession>A0ABR1XVI8</accession>
<proteinExistence type="predicted"/>
<dbReference type="PANTHER" id="PTHR11079:SF162">
    <property type="entry name" value="RIBOFLAVIN BIOSYNTHESIS PROTEIN PYRD, CHLOROPLASTIC"/>
    <property type="match status" value="1"/>
</dbReference>
<dbReference type="SUPFAM" id="SSF53927">
    <property type="entry name" value="Cytidine deaminase-like"/>
    <property type="match status" value="1"/>
</dbReference>
<comment type="caution">
    <text evidence="2">The sequence shown here is derived from an EMBL/GenBank/DDBJ whole genome shotgun (WGS) entry which is preliminary data.</text>
</comment>
<gene>
    <name evidence="2" type="ORF">IWX90DRAFT_413769</name>
</gene>
<protein>
    <submittedName>
        <fullName evidence="2">Cytidine deaminase-like protein</fullName>
    </submittedName>
</protein>
<evidence type="ECO:0000259" key="1">
    <source>
        <dbReference type="PROSITE" id="PS51747"/>
    </source>
</evidence>
<dbReference type="Pfam" id="PF18785">
    <property type="entry name" value="Inv-AAD"/>
    <property type="match status" value="1"/>
</dbReference>
<reference evidence="2 3" key="1">
    <citation type="journal article" date="2022" name="G3 (Bethesda)">
        <title>Enemy or ally: a genomic approach to elucidate the lifestyle of Phyllosticta citrichinaensis.</title>
        <authorList>
            <person name="Buijs V.A."/>
            <person name="Groenewald J.Z."/>
            <person name="Haridas S."/>
            <person name="LaButti K.M."/>
            <person name="Lipzen A."/>
            <person name="Martin F.M."/>
            <person name="Barry K."/>
            <person name="Grigoriev I.V."/>
            <person name="Crous P.W."/>
            <person name="Seidl M.F."/>
        </authorList>
    </citation>
    <scope>NUCLEOTIDE SEQUENCE [LARGE SCALE GENOMIC DNA]</scope>
    <source>
        <strain evidence="2 3">CBS 129764</strain>
    </source>
</reference>
<evidence type="ECO:0000313" key="3">
    <source>
        <dbReference type="Proteomes" id="UP001456524"/>
    </source>
</evidence>
<name>A0ABR1XVI8_9PEZI</name>
<organism evidence="2 3">
    <name type="scientific">Phyllosticta citrichinensis</name>
    <dbReference type="NCBI Taxonomy" id="1130410"/>
    <lineage>
        <taxon>Eukaryota</taxon>
        <taxon>Fungi</taxon>
        <taxon>Dikarya</taxon>
        <taxon>Ascomycota</taxon>
        <taxon>Pezizomycotina</taxon>
        <taxon>Dothideomycetes</taxon>
        <taxon>Dothideomycetes incertae sedis</taxon>
        <taxon>Botryosphaeriales</taxon>
        <taxon>Phyllostictaceae</taxon>
        <taxon>Phyllosticta</taxon>
    </lineage>
</organism>
<evidence type="ECO:0000313" key="2">
    <source>
        <dbReference type="EMBL" id="KAK8169322.1"/>
    </source>
</evidence>
<dbReference type="InterPro" id="IPR016193">
    <property type="entry name" value="Cytidine_deaminase-like"/>
</dbReference>
<sequence length="178" mass="19120">MSSGSIVPSSSFDYKAYMRLALAEALKSPPKPTNFCVGALLVDESNGHILATGYTLELEGNTHAEQCALRKYATASNVTEERIGEVLPEHTVIYTTMEPCNFRLSGNLPCADRILQTRSNGKGGIKKVYLGVKEPEKFVGENEGRAKLEANGIQCVHVPGLEQEILAVATAGHAKNSA</sequence>
<dbReference type="PANTHER" id="PTHR11079">
    <property type="entry name" value="CYTOSINE DEAMINASE FAMILY MEMBER"/>
    <property type="match status" value="1"/>
</dbReference>
<dbReference type="EMBL" id="JBBWUH010000004">
    <property type="protein sequence ID" value="KAK8169322.1"/>
    <property type="molecule type" value="Genomic_DNA"/>
</dbReference>
<dbReference type="InterPro" id="IPR002125">
    <property type="entry name" value="CMP_dCMP_dom"/>
</dbReference>